<dbReference type="InterPro" id="IPR016137">
    <property type="entry name" value="RGS"/>
</dbReference>
<dbReference type="InterPro" id="IPR044926">
    <property type="entry name" value="RGS_subdomain_2"/>
</dbReference>
<dbReference type="Pfam" id="PF00610">
    <property type="entry name" value="DEP"/>
    <property type="match status" value="1"/>
</dbReference>
<dbReference type="SUPFAM" id="SSF48097">
    <property type="entry name" value="Regulator of G-protein signaling, RGS"/>
    <property type="match status" value="1"/>
</dbReference>
<evidence type="ECO:0000256" key="1">
    <source>
        <dbReference type="ARBA" id="ARBA00022700"/>
    </source>
</evidence>
<evidence type="ECO:0000313" key="6">
    <source>
        <dbReference type="Proteomes" id="UP000694546"/>
    </source>
</evidence>
<dbReference type="AlphaFoldDB" id="A0A8C5A8G7"/>
<dbReference type="SUPFAM" id="SSF48670">
    <property type="entry name" value="Transducin (heterotrimeric G protein), gamma chain"/>
    <property type="match status" value="1"/>
</dbReference>
<dbReference type="InterPro" id="IPR000591">
    <property type="entry name" value="DEP_dom"/>
</dbReference>
<dbReference type="PRINTS" id="PR01301">
    <property type="entry name" value="RGSPROTEIN"/>
</dbReference>
<dbReference type="SMART" id="SM01224">
    <property type="entry name" value="G_gamma"/>
    <property type="match status" value="1"/>
</dbReference>
<dbReference type="GO" id="GO:0005829">
    <property type="term" value="C:cytosol"/>
    <property type="evidence" value="ECO:0007669"/>
    <property type="project" value="UniProtKB-SubCell"/>
</dbReference>
<dbReference type="Pfam" id="PF18148">
    <property type="entry name" value="RGS_DHEX"/>
    <property type="match status" value="1"/>
</dbReference>
<dbReference type="Ensembl" id="ENSGMOT00000056400.1">
    <property type="protein sequence ID" value="ENSGMOP00000027732.1"/>
    <property type="gene ID" value="ENSGMOG00000016115.2"/>
</dbReference>
<dbReference type="Gene3D" id="1.10.167.10">
    <property type="entry name" value="Regulator of G-protein Signalling 4, domain 2"/>
    <property type="match status" value="1"/>
</dbReference>
<dbReference type="InterPro" id="IPR036305">
    <property type="entry name" value="RGS_sf"/>
</dbReference>
<dbReference type="GO" id="GO:0008277">
    <property type="term" value="P:regulation of G protein-coupled receptor signaling pathway"/>
    <property type="evidence" value="ECO:0007669"/>
    <property type="project" value="InterPro"/>
</dbReference>
<name>A0A8C5A8G7_GADMO</name>
<gene>
    <name evidence="5" type="primary">RGS6</name>
</gene>
<sequence>HIKVTLTAYIGNGCAVVNALVSAHRQIEDVVMRIQDEKAGGVTIRTVKSFLSKIPSVVSGADIVQWLMKNLTIEDSAEAIHLGSLIAAHGYLFPISDHVLTLKDDGTLYRFQSPYFWPSNCWEPENTDYAIYLCKRTMQNKARLELADYEAENLARLQRAFARKWEFIFMQAEAQVKIDRKKDKAERKILDSQERAFWDVHRPVSVYGVSDENQSQPSPAHIPSQPTRKPTKEDVQKEITFLNIQLDRHCLKVSKVADSLMGYTEQFQEYDPFVSLTEPSNPWISDDSSFWDLEASKDPSQQRVKRWGFSMEEALKDPVGRDQFLKFLESEFSSENLRFWLAVQELKRRPLQEVASRAQEIWQEFLAEGAPSSINLDSHSYERTSQNLKDPGRYSFEDAQEHIFKLMKSDSYARFLRSNIYQDLLLARKKGKSLTGKRLTGLMQSS</sequence>
<organism evidence="5 6">
    <name type="scientific">Gadus morhua</name>
    <name type="common">Atlantic cod</name>
    <dbReference type="NCBI Taxonomy" id="8049"/>
    <lineage>
        <taxon>Eukaryota</taxon>
        <taxon>Metazoa</taxon>
        <taxon>Chordata</taxon>
        <taxon>Craniata</taxon>
        <taxon>Vertebrata</taxon>
        <taxon>Euteleostomi</taxon>
        <taxon>Actinopterygii</taxon>
        <taxon>Neopterygii</taxon>
        <taxon>Teleostei</taxon>
        <taxon>Neoteleostei</taxon>
        <taxon>Acanthomorphata</taxon>
        <taxon>Zeiogadaria</taxon>
        <taxon>Gadariae</taxon>
        <taxon>Gadiformes</taxon>
        <taxon>Gadoidei</taxon>
        <taxon>Gadidae</taxon>
        <taxon>Gadus</taxon>
    </lineage>
</organism>
<proteinExistence type="predicted"/>
<dbReference type="Gene3D" id="1.10.10.10">
    <property type="entry name" value="Winged helix-like DNA-binding domain superfamily/Winged helix DNA-binding domain"/>
    <property type="match status" value="1"/>
</dbReference>
<feature type="domain" description="DEP" evidence="4">
    <location>
        <begin position="38"/>
        <end position="113"/>
    </location>
</feature>
<dbReference type="PANTHER" id="PTHR45746">
    <property type="entry name" value="LP21163P"/>
    <property type="match status" value="1"/>
</dbReference>
<dbReference type="SMART" id="SM00049">
    <property type="entry name" value="DEP"/>
    <property type="match status" value="1"/>
</dbReference>
<dbReference type="GO" id="GO:0035556">
    <property type="term" value="P:intracellular signal transduction"/>
    <property type="evidence" value="ECO:0007669"/>
    <property type="project" value="InterPro"/>
</dbReference>
<dbReference type="GO" id="GO:0009968">
    <property type="term" value="P:negative regulation of signal transduction"/>
    <property type="evidence" value="ECO:0007669"/>
    <property type="project" value="UniProtKB-KW"/>
</dbReference>
<dbReference type="Gene3D" id="1.10.1240.60">
    <property type="match status" value="1"/>
</dbReference>
<dbReference type="GeneTree" id="ENSGT00940000157159"/>
<dbReference type="GO" id="GO:0005886">
    <property type="term" value="C:plasma membrane"/>
    <property type="evidence" value="ECO:0007669"/>
    <property type="project" value="UniProtKB-SubCell"/>
</dbReference>
<dbReference type="InterPro" id="IPR036284">
    <property type="entry name" value="GGL_sf"/>
</dbReference>
<reference evidence="5" key="2">
    <citation type="submission" date="2025-09" db="UniProtKB">
        <authorList>
            <consortium name="Ensembl"/>
        </authorList>
    </citation>
    <scope>IDENTIFICATION</scope>
</reference>
<dbReference type="SUPFAM" id="SSF46785">
    <property type="entry name" value="Winged helix' DNA-binding domain"/>
    <property type="match status" value="1"/>
</dbReference>
<keyword evidence="1" id="KW-0734">Signal transduction inhibitor</keyword>
<dbReference type="InterPro" id="IPR047017">
    <property type="entry name" value="RGS6/7/9/11_DHEX_sf"/>
</dbReference>
<evidence type="ECO:0000313" key="5">
    <source>
        <dbReference type="Ensembl" id="ENSGMOP00000027732.1"/>
    </source>
</evidence>
<keyword evidence="6" id="KW-1185">Reference proteome</keyword>
<protein>
    <submittedName>
        <fullName evidence="5">Regulator of G protein signaling 6</fullName>
    </submittedName>
</protein>
<dbReference type="GO" id="GO:0005096">
    <property type="term" value="F:GTPase activator activity"/>
    <property type="evidence" value="ECO:0007669"/>
    <property type="project" value="InterPro"/>
</dbReference>
<dbReference type="InterPro" id="IPR015898">
    <property type="entry name" value="G-protein_gamma-like_dom"/>
</dbReference>
<dbReference type="SMART" id="SM00315">
    <property type="entry name" value="RGS"/>
    <property type="match status" value="1"/>
</dbReference>
<dbReference type="Pfam" id="PF00631">
    <property type="entry name" value="G-gamma"/>
    <property type="match status" value="1"/>
</dbReference>
<dbReference type="CDD" id="cd00068">
    <property type="entry name" value="GGL"/>
    <property type="match status" value="1"/>
</dbReference>
<dbReference type="Pfam" id="PF00615">
    <property type="entry name" value="RGS"/>
    <property type="match status" value="1"/>
</dbReference>
<feature type="region of interest" description="Disordered" evidence="2">
    <location>
        <begin position="208"/>
        <end position="234"/>
    </location>
</feature>
<dbReference type="InterPro" id="IPR036390">
    <property type="entry name" value="WH_DNA-bd_sf"/>
</dbReference>
<dbReference type="InterPro" id="IPR036388">
    <property type="entry name" value="WH-like_DNA-bd_sf"/>
</dbReference>
<feature type="domain" description="RGS" evidence="3">
    <location>
        <begin position="310"/>
        <end position="425"/>
    </location>
</feature>
<accession>A0A8C5A8G7</accession>
<dbReference type="PROSITE" id="PS50132">
    <property type="entry name" value="RGS"/>
    <property type="match status" value="1"/>
</dbReference>
<dbReference type="GO" id="GO:0007186">
    <property type="term" value="P:G protein-coupled receptor signaling pathway"/>
    <property type="evidence" value="ECO:0007669"/>
    <property type="project" value="InterPro"/>
</dbReference>
<dbReference type="Proteomes" id="UP000694546">
    <property type="component" value="Chromosome 5"/>
</dbReference>
<feature type="compositionally biased region" description="Polar residues" evidence="2">
    <location>
        <begin position="211"/>
        <end position="228"/>
    </location>
</feature>
<dbReference type="Gene3D" id="4.10.260.10">
    <property type="entry name" value="Transducin (heterotrimeric G protein), gamma chain"/>
    <property type="match status" value="1"/>
</dbReference>
<evidence type="ECO:0000256" key="2">
    <source>
        <dbReference type="SAM" id="MobiDB-lite"/>
    </source>
</evidence>
<reference evidence="5" key="1">
    <citation type="submission" date="2025-08" db="UniProtKB">
        <authorList>
            <consortium name="Ensembl"/>
        </authorList>
    </citation>
    <scope>IDENTIFICATION</scope>
</reference>
<evidence type="ECO:0000259" key="4">
    <source>
        <dbReference type="PROSITE" id="PS50186"/>
    </source>
</evidence>
<dbReference type="InterPro" id="IPR040759">
    <property type="entry name" value="RGS_DHEX"/>
</dbReference>
<dbReference type="PROSITE" id="PS50186">
    <property type="entry name" value="DEP"/>
    <property type="match status" value="1"/>
</dbReference>
<dbReference type="InterPro" id="IPR047016">
    <property type="entry name" value="RGS6/7/9/11"/>
</dbReference>
<evidence type="ECO:0000259" key="3">
    <source>
        <dbReference type="PROSITE" id="PS50132"/>
    </source>
</evidence>
<dbReference type="SMART" id="SM00224">
    <property type="entry name" value="GGL"/>
    <property type="match status" value="1"/>
</dbReference>
<dbReference type="PANTHER" id="PTHR45746:SF2">
    <property type="entry name" value="REGULATOR OF G-PROTEIN SIGNALING 6"/>
    <property type="match status" value="1"/>
</dbReference>
<dbReference type="GO" id="GO:0043005">
    <property type="term" value="C:neuron projection"/>
    <property type="evidence" value="ECO:0007669"/>
    <property type="project" value="TreeGrafter"/>
</dbReference>
<dbReference type="CDD" id="cd04450">
    <property type="entry name" value="DEP_RGS7-like"/>
    <property type="match status" value="1"/>
</dbReference>